<dbReference type="EMBL" id="CP002106">
    <property type="protein sequence ID" value="ADK67242.1"/>
    <property type="molecule type" value="Genomic_DNA"/>
</dbReference>
<evidence type="ECO:0000256" key="1">
    <source>
        <dbReference type="SAM" id="Phobius"/>
    </source>
</evidence>
<dbReference type="RefSeq" id="WP_013250994.1">
    <property type="nucleotide sequence ID" value="NC_014363.1"/>
</dbReference>
<organism evidence="2 3">
    <name type="scientific">Olsenella uli (strain ATCC 49627 / DSM 7084 / CCUG 31166 / CIP 109912 / JCM 12494 / LMG 11480 / NCIMB 702895 / VPI D76D-27C)</name>
    <name type="common">Lactobacillus uli</name>
    <dbReference type="NCBI Taxonomy" id="633147"/>
    <lineage>
        <taxon>Bacteria</taxon>
        <taxon>Bacillati</taxon>
        <taxon>Actinomycetota</taxon>
        <taxon>Coriobacteriia</taxon>
        <taxon>Coriobacteriales</taxon>
        <taxon>Atopobiaceae</taxon>
        <taxon>Olsenella</taxon>
    </lineage>
</organism>
<dbReference type="STRING" id="633147.Olsu_0110"/>
<evidence type="ECO:0000313" key="3">
    <source>
        <dbReference type="Proteomes" id="UP000000333"/>
    </source>
</evidence>
<dbReference type="Proteomes" id="UP000000333">
    <property type="component" value="Chromosome"/>
</dbReference>
<protein>
    <submittedName>
        <fullName evidence="2">Uncharacterized protein</fullName>
    </submittedName>
</protein>
<accession>E1QXX8</accession>
<evidence type="ECO:0000313" key="2">
    <source>
        <dbReference type="EMBL" id="ADK67242.1"/>
    </source>
</evidence>
<dbReference type="GeneID" id="78511589"/>
<reference evidence="2 3" key="1">
    <citation type="journal article" date="2010" name="Stand. Genomic Sci.">
        <title>Complete genome sequence of Olsenella uli type strain (VPI D76D-27C).</title>
        <authorList>
            <person name="Goker M."/>
            <person name="Held B."/>
            <person name="Lucas S."/>
            <person name="Nolan M."/>
            <person name="Yasawong M."/>
            <person name="Glavina Del Rio T."/>
            <person name="Tice H."/>
            <person name="Cheng J.F."/>
            <person name="Bruce D."/>
            <person name="Detter J.C."/>
            <person name="Tapia R."/>
            <person name="Han C."/>
            <person name="Goodwin L."/>
            <person name="Pitluck S."/>
            <person name="Liolios K."/>
            <person name="Ivanova N."/>
            <person name="Mavromatis K."/>
            <person name="Mikhailova N."/>
            <person name="Pati A."/>
            <person name="Chen A."/>
            <person name="Palaniappan K."/>
            <person name="Land M."/>
            <person name="Hauser L."/>
            <person name="Chang Y.J."/>
            <person name="Jeffries C.D."/>
            <person name="Rohde M."/>
            <person name="Sikorski J."/>
            <person name="Pukall R."/>
            <person name="Woyke T."/>
            <person name="Bristow J."/>
            <person name="Eisen J.A."/>
            <person name="Markowitz V."/>
            <person name="Hugenholtz P."/>
            <person name="Kyrpides N.C."/>
            <person name="Klenk H.P."/>
            <person name="Lapidus A."/>
        </authorList>
    </citation>
    <scope>NUCLEOTIDE SEQUENCE [LARGE SCALE GENOMIC DNA]</scope>
    <source>
        <strain evidence="3">ATCC 49627 / DSM 7084 / CIP 109912 / JCM 12494 / NCIMB 702895 / VPI D76D-27C</strain>
    </source>
</reference>
<dbReference type="KEGG" id="ols:Olsu_0110"/>
<keyword evidence="1" id="KW-0472">Membrane</keyword>
<proteinExistence type="predicted"/>
<keyword evidence="3" id="KW-1185">Reference proteome</keyword>
<feature type="transmembrane region" description="Helical" evidence="1">
    <location>
        <begin position="16"/>
        <end position="36"/>
    </location>
</feature>
<dbReference type="HOGENOM" id="CLU_122713_0_0_11"/>
<keyword evidence="1" id="KW-0812">Transmembrane</keyword>
<name>E1QXX8_OLSUV</name>
<dbReference type="AlphaFoldDB" id="E1QXX8"/>
<feature type="transmembrane region" description="Helical" evidence="1">
    <location>
        <begin position="43"/>
        <end position="60"/>
    </location>
</feature>
<gene>
    <name evidence="2" type="ordered locus">Olsu_0110</name>
</gene>
<keyword evidence="1" id="KW-1133">Transmembrane helix</keyword>
<dbReference type="eggNOG" id="ENOG5032Y5F">
    <property type="taxonomic scope" value="Bacteria"/>
</dbReference>
<sequence length="191" mass="21626">MKKSFVYEPPFYKIEVTFTGVFCAVVCIACIAIAVLDAFIPRGLALIFGAVAFYQVWNTFVSLSNPERVEIDEEGDSISFSGLGRVDSYKLSELSTFLVRPFPSSGKTYIRVQDHNIFKGRYWVPTKMFSDGGELFAYLVNLGNKVHPNSLLARAHDVNKDYLEHADQIEAIRSRERSAQRSRRTTKAKKL</sequence>
<dbReference type="PATRIC" id="fig|633147.7.peg.1605"/>